<gene>
    <name evidence="1" type="ORF">Mgra_00003024</name>
</gene>
<evidence type="ECO:0000313" key="1">
    <source>
        <dbReference type="EMBL" id="KAF7637508.1"/>
    </source>
</evidence>
<dbReference type="AlphaFoldDB" id="A0A8S9ZWA0"/>
<proteinExistence type="predicted"/>
<protein>
    <submittedName>
        <fullName evidence="1">Uncharacterized protein</fullName>
    </submittedName>
</protein>
<dbReference type="Proteomes" id="UP000605970">
    <property type="component" value="Unassembled WGS sequence"/>
</dbReference>
<keyword evidence="2" id="KW-1185">Reference proteome</keyword>
<accession>A0A8S9ZWA0</accession>
<evidence type="ECO:0000313" key="2">
    <source>
        <dbReference type="Proteomes" id="UP000605970"/>
    </source>
</evidence>
<organism evidence="1 2">
    <name type="scientific">Meloidogyne graminicola</name>
    <dbReference type="NCBI Taxonomy" id="189291"/>
    <lineage>
        <taxon>Eukaryota</taxon>
        <taxon>Metazoa</taxon>
        <taxon>Ecdysozoa</taxon>
        <taxon>Nematoda</taxon>
        <taxon>Chromadorea</taxon>
        <taxon>Rhabditida</taxon>
        <taxon>Tylenchina</taxon>
        <taxon>Tylenchomorpha</taxon>
        <taxon>Tylenchoidea</taxon>
        <taxon>Meloidogynidae</taxon>
        <taxon>Meloidogyninae</taxon>
        <taxon>Meloidogyne</taxon>
    </lineage>
</organism>
<name>A0A8S9ZWA0_9BILA</name>
<dbReference type="EMBL" id="JABEBT010000019">
    <property type="protein sequence ID" value="KAF7637508.1"/>
    <property type="molecule type" value="Genomic_DNA"/>
</dbReference>
<sequence length="83" mass="10602">MWLFYSLLWKNLRKEFQEKNKEEFDKIRSNLSEREWREREQLLWDMAYSKWLEQKEKIKEEERAKVQRSIILFHLILLILIFI</sequence>
<reference evidence="1" key="1">
    <citation type="journal article" date="2020" name="Ecol. Evol.">
        <title>Genome structure and content of the rice root-knot nematode (Meloidogyne graminicola).</title>
        <authorList>
            <person name="Phan N.T."/>
            <person name="Danchin E.G.J."/>
            <person name="Klopp C."/>
            <person name="Perfus-Barbeoch L."/>
            <person name="Kozlowski D.K."/>
            <person name="Koutsovoulos G.D."/>
            <person name="Lopez-Roques C."/>
            <person name="Bouchez O."/>
            <person name="Zahm M."/>
            <person name="Besnard G."/>
            <person name="Bellafiore S."/>
        </authorList>
    </citation>
    <scope>NUCLEOTIDE SEQUENCE</scope>
    <source>
        <strain evidence="1">VN-18</strain>
    </source>
</reference>
<comment type="caution">
    <text evidence="1">The sequence shown here is derived from an EMBL/GenBank/DDBJ whole genome shotgun (WGS) entry which is preliminary data.</text>
</comment>